<dbReference type="GeneID" id="30909553"/>
<keyword evidence="2" id="KW-0472">Membrane</keyword>
<dbReference type="RefSeq" id="XP_019914912.1">
    <property type="nucleotide sequence ID" value="XM_020059630.1"/>
</dbReference>
<protein>
    <submittedName>
        <fullName evidence="3">Variable surface protein Vir7-like protein</fullName>
    </submittedName>
</protein>
<dbReference type="InterPro" id="IPR008780">
    <property type="entry name" value="Plasmodium_Vir"/>
</dbReference>
<dbReference type="Pfam" id="PF05795">
    <property type="entry name" value="Plasmodium_Vir"/>
    <property type="match status" value="1"/>
</dbReference>
<keyword evidence="2" id="KW-0812">Transmembrane</keyword>
<feature type="transmembrane region" description="Helical" evidence="2">
    <location>
        <begin position="242"/>
        <end position="260"/>
    </location>
</feature>
<feature type="non-terminal residue" evidence="3">
    <location>
        <position position="1"/>
    </location>
</feature>
<proteinExistence type="predicted"/>
<keyword evidence="4" id="KW-1185">Reference proteome</keyword>
<evidence type="ECO:0000313" key="4">
    <source>
        <dbReference type="Proteomes" id="UP000092716"/>
    </source>
</evidence>
<feature type="compositionally biased region" description="Polar residues" evidence="1">
    <location>
        <begin position="300"/>
        <end position="319"/>
    </location>
</feature>
<dbReference type="Proteomes" id="UP000092716">
    <property type="component" value="Chromosome 9"/>
</dbReference>
<dbReference type="KEGG" id="pcot:PCOAH_00028250"/>
<reference evidence="4" key="1">
    <citation type="submission" date="2016-06" db="EMBL/GenBank/DDBJ databases">
        <title>First high quality genome sequence of Plasmodium coatneyi using continuous long reads from single molecule, real-time sequencing.</title>
        <authorList>
            <person name="Chien J.-T."/>
            <person name="Pakala S.B."/>
            <person name="Geraldo J.A."/>
            <person name="Lapp S.A."/>
            <person name="Barnwell J.W."/>
            <person name="Kissinger J.C."/>
            <person name="Galinski M.R."/>
            <person name="Humphrey J.C."/>
        </authorList>
    </citation>
    <scope>NUCLEOTIDE SEQUENCE [LARGE SCALE GENOMIC DNA]</scope>
    <source>
        <strain evidence="4">Hackeri</strain>
    </source>
</reference>
<feature type="region of interest" description="Disordered" evidence="1">
    <location>
        <begin position="300"/>
        <end position="343"/>
    </location>
</feature>
<evidence type="ECO:0000256" key="2">
    <source>
        <dbReference type="SAM" id="Phobius"/>
    </source>
</evidence>
<feature type="compositionally biased region" description="Polar residues" evidence="1">
    <location>
        <begin position="328"/>
        <end position="343"/>
    </location>
</feature>
<keyword evidence="2" id="KW-1133">Transmembrane helix</keyword>
<name>A0A1B1E042_9APIC</name>
<dbReference type="VEuPathDB" id="PlasmoDB:PCOAH_00028250"/>
<evidence type="ECO:0000313" key="3">
    <source>
        <dbReference type="EMBL" id="ANQ08217.1"/>
    </source>
</evidence>
<dbReference type="AlphaFoldDB" id="A0A1B1E042"/>
<sequence>KHDLTNVRSSATIYSKFDGASNYCAHNSTKKIDEIWVQQQLHDSYTSDITNACCVAGTMDQRDPYYIGRYHFLLYWIVEELLKELQDSRFITVMKKICEELQRLNTENEIKIICSDISESILKQRKKIYEYFWDYKEIKQQLESGAQYCDSEYCNYLSDILSTYSTVNDTCPESGDNSSEYCTQFRKMFIGYDHSTMQNLKSKLVTQTKTTVDAHISSDLSSQQDIQPMEWRNSSSPTATTISSALVPTIGIPAIAFFLYKYTNLFSGIRNTFRGSNNRSRSGRSKRFTERNLDASITTESTFGSTDTSTHYSTDNSTIYDRPLKGRANNTRQRQKNISYYPT</sequence>
<dbReference type="EMBL" id="CP016247">
    <property type="protein sequence ID" value="ANQ08217.1"/>
    <property type="molecule type" value="Genomic_DNA"/>
</dbReference>
<gene>
    <name evidence="3" type="ORF">PCOAH_00028250</name>
</gene>
<evidence type="ECO:0000256" key="1">
    <source>
        <dbReference type="SAM" id="MobiDB-lite"/>
    </source>
</evidence>
<organism evidence="3 4">
    <name type="scientific">Plasmodium coatneyi</name>
    <dbReference type="NCBI Taxonomy" id="208452"/>
    <lineage>
        <taxon>Eukaryota</taxon>
        <taxon>Sar</taxon>
        <taxon>Alveolata</taxon>
        <taxon>Apicomplexa</taxon>
        <taxon>Aconoidasida</taxon>
        <taxon>Haemosporida</taxon>
        <taxon>Plasmodiidae</taxon>
        <taxon>Plasmodium</taxon>
    </lineage>
</organism>
<accession>A0A1B1E042</accession>